<dbReference type="AlphaFoldDB" id="A0A2S9XJQ6"/>
<dbReference type="InterPro" id="IPR036388">
    <property type="entry name" value="WH-like_DNA-bd_sf"/>
</dbReference>
<dbReference type="RefSeq" id="WP_106393792.1">
    <property type="nucleotide sequence ID" value="NZ_PVNK01000197.1"/>
</dbReference>
<evidence type="ECO:0000256" key="4">
    <source>
        <dbReference type="ARBA" id="ARBA00023163"/>
    </source>
</evidence>
<dbReference type="Proteomes" id="UP000237968">
    <property type="component" value="Unassembled WGS sequence"/>
</dbReference>
<dbReference type="Gene3D" id="1.10.4040.10">
    <property type="entry name" value="Penicillinase repressor domain"/>
    <property type="match status" value="1"/>
</dbReference>
<dbReference type="SUPFAM" id="SSF46785">
    <property type="entry name" value="Winged helix' DNA-binding domain"/>
    <property type="match status" value="1"/>
</dbReference>
<dbReference type="InterPro" id="IPR036390">
    <property type="entry name" value="WH_DNA-bd_sf"/>
</dbReference>
<dbReference type="GO" id="GO:0003677">
    <property type="term" value="F:DNA binding"/>
    <property type="evidence" value="ECO:0007669"/>
    <property type="project" value="UniProtKB-KW"/>
</dbReference>
<keyword evidence="4" id="KW-0804">Transcription</keyword>
<keyword evidence="3" id="KW-0238">DNA-binding</keyword>
<evidence type="ECO:0000256" key="1">
    <source>
        <dbReference type="ARBA" id="ARBA00011046"/>
    </source>
</evidence>
<dbReference type="EMBL" id="PVNK01000197">
    <property type="protein sequence ID" value="PRP93082.1"/>
    <property type="molecule type" value="Genomic_DNA"/>
</dbReference>
<evidence type="ECO:0000256" key="2">
    <source>
        <dbReference type="ARBA" id="ARBA00023015"/>
    </source>
</evidence>
<accession>A0A2S9XJQ6</accession>
<keyword evidence="6" id="KW-1185">Reference proteome</keyword>
<organism evidence="5 6">
    <name type="scientific">Enhygromyxa salina</name>
    <dbReference type="NCBI Taxonomy" id="215803"/>
    <lineage>
        <taxon>Bacteria</taxon>
        <taxon>Pseudomonadati</taxon>
        <taxon>Myxococcota</taxon>
        <taxon>Polyangia</taxon>
        <taxon>Nannocystales</taxon>
        <taxon>Nannocystaceae</taxon>
        <taxon>Enhygromyxa</taxon>
    </lineage>
</organism>
<evidence type="ECO:0000313" key="6">
    <source>
        <dbReference type="Proteomes" id="UP000237968"/>
    </source>
</evidence>
<sequence>MEQLSEVQLAFMRALWAQPGSGVTQVKAYLSAEGRELAPTTVATQLSRLEKKGLITHDVDGRQFLYRARVSEAQVQRSVLSRVTEGLFGGDVTALVHQLLDHEQVSAAELADVKRMIEAREAREAKERKPC</sequence>
<dbReference type="GO" id="GO:0045892">
    <property type="term" value="P:negative regulation of DNA-templated transcription"/>
    <property type="evidence" value="ECO:0007669"/>
    <property type="project" value="InterPro"/>
</dbReference>
<dbReference type="InterPro" id="IPR005650">
    <property type="entry name" value="BlaI_family"/>
</dbReference>
<evidence type="ECO:0000256" key="3">
    <source>
        <dbReference type="ARBA" id="ARBA00023125"/>
    </source>
</evidence>
<dbReference type="Pfam" id="PF03965">
    <property type="entry name" value="Penicillinase_R"/>
    <property type="match status" value="1"/>
</dbReference>
<name>A0A2S9XJQ6_9BACT</name>
<comment type="similarity">
    <text evidence="1">Belongs to the BlaI transcriptional regulatory family.</text>
</comment>
<evidence type="ECO:0000313" key="5">
    <source>
        <dbReference type="EMBL" id="PRP93082.1"/>
    </source>
</evidence>
<comment type="caution">
    <text evidence="5">The sequence shown here is derived from an EMBL/GenBank/DDBJ whole genome shotgun (WGS) entry which is preliminary data.</text>
</comment>
<proteinExistence type="inferred from homology"/>
<protein>
    <submittedName>
        <fullName evidence="5">Penicillinase repressor</fullName>
    </submittedName>
</protein>
<gene>
    <name evidence="5" type="primary">blaI</name>
    <name evidence="5" type="ORF">ENSA5_45250</name>
</gene>
<dbReference type="PIRSF" id="PIRSF019455">
    <property type="entry name" value="CopR_AtkY"/>
    <property type="match status" value="1"/>
</dbReference>
<dbReference type="OrthoDB" id="9813558at2"/>
<reference evidence="5 6" key="1">
    <citation type="submission" date="2018-03" db="EMBL/GenBank/DDBJ databases">
        <title>Draft Genome Sequences of the Obligatory Marine Myxobacteria Enhygromyxa salina SWB005.</title>
        <authorList>
            <person name="Poehlein A."/>
            <person name="Moghaddam J.A."/>
            <person name="Harms H."/>
            <person name="Alanjari M."/>
            <person name="Koenig G.M."/>
            <person name="Daniel R."/>
            <person name="Schaeberle T.F."/>
        </authorList>
    </citation>
    <scope>NUCLEOTIDE SEQUENCE [LARGE SCALE GENOMIC DNA]</scope>
    <source>
        <strain evidence="5 6">SWB005</strain>
    </source>
</reference>
<keyword evidence="2" id="KW-0805">Transcription regulation</keyword>
<dbReference type="Gene3D" id="1.10.10.10">
    <property type="entry name" value="Winged helix-like DNA-binding domain superfamily/Winged helix DNA-binding domain"/>
    <property type="match status" value="1"/>
</dbReference>